<accession>B8KWS0</accession>
<feature type="transmembrane region" description="Helical" evidence="1">
    <location>
        <begin position="81"/>
        <end position="102"/>
    </location>
</feature>
<keyword evidence="1" id="KW-0472">Membrane</keyword>
<keyword evidence="1" id="KW-1133">Transmembrane helix</keyword>
<evidence type="ECO:0000313" key="3">
    <source>
        <dbReference type="Proteomes" id="UP000004699"/>
    </source>
</evidence>
<feature type="transmembrane region" description="Helical" evidence="1">
    <location>
        <begin position="150"/>
        <end position="170"/>
    </location>
</feature>
<feature type="transmembrane region" description="Helical" evidence="1">
    <location>
        <begin position="12"/>
        <end position="30"/>
    </location>
</feature>
<gene>
    <name evidence="2" type="ORF">NOR51B_973</name>
</gene>
<feature type="transmembrane region" description="Helical" evidence="1">
    <location>
        <begin position="221"/>
        <end position="240"/>
    </location>
</feature>
<evidence type="ECO:0000313" key="2">
    <source>
        <dbReference type="EMBL" id="EED35032.1"/>
    </source>
</evidence>
<feature type="transmembrane region" description="Helical" evidence="1">
    <location>
        <begin position="182"/>
        <end position="200"/>
    </location>
</feature>
<sequence length="302" mass="34648">MTLRWLLNGWPLFWLLSVPITAAMLLEMRALDMANPESVSHMIQFSVRFAVPFIFIVVASTALPVLFPSTASRWCLRNRRYIGLIFAVAMAWQGAFIFWVSTTHATYYYSDIYFLRDELEGSSGYIFLVAMVLTSFDFGRRRITPNQWKVLHRSGIYFLWAYPFSVYWWNLYYYGNPVTLDYVYYAMGFLAFLARIAAWGKKRQSAIARSAMARPGSFSRGGGFALITLGLMASVTGSAWRESVSQWLLSPEWSANLELWLPYWPFEPFLPLIAIGLGTWLWTGSLRVVDMRVSQKLEAAAS</sequence>
<protein>
    <submittedName>
        <fullName evidence="2">Uncharacterized protein</fullName>
    </submittedName>
</protein>
<feature type="transmembrane region" description="Helical" evidence="1">
    <location>
        <begin position="122"/>
        <end position="138"/>
    </location>
</feature>
<dbReference type="eggNOG" id="COG2717">
    <property type="taxonomic scope" value="Bacteria"/>
</dbReference>
<feature type="transmembrane region" description="Helical" evidence="1">
    <location>
        <begin position="50"/>
        <end position="69"/>
    </location>
</feature>
<feature type="transmembrane region" description="Helical" evidence="1">
    <location>
        <begin position="260"/>
        <end position="282"/>
    </location>
</feature>
<keyword evidence="3" id="KW-1185">Reference proteome</keyword>
<dbReference type="Proteomes" id="UP000004699">
    <property type="component" value="Unassembled WGS sequence"/>
</dbReference>
<keyword evidence="1" id="KW-0812">Transmembrane</keyword>
<organism evidence="2 3">
    <name type="scientific">Luminiphilus syltensis NOR5-1B</name>
    <dbReference type="NCBI Taxonomy" id="565045"/>
    <lineage>
        <taxon>Bacteria</taxon>
        <taxon>Pseudomonadati</taxon>
        <taxon>Pseudomonadota</taxon>
        <taxon>Gammaproteobacteria</taxon>
        <taxon>Cellvibrionales</taxon>
        <taxon>Halieaceae</taxon>
        <taxon>Luminiphilus</taxon>
    </lineage>
</organism>
<name>B8KWS0_9GAMM</name>
<dbReference type="HOGENOM" id="CLU_917664_0_0_6"/>
<dbReference type="OrthoDB" id="552353at2"/>
<dbReference type="RefSeq" id="WP_009019779.1">
    <property type="nucleotide sequence ID" value="NZ_DS999411.1"/>
</dbReference>
<dbReference type="AlphaFoldDB" id="B8KWS0"/>
<reference evidence="3" key="1">
    <citation type="journal article" date="2013" name="BMC Microbiol.">
        <title>Taxonomy and evolution of bacteriochlorophyll a-containing members of the OM60/NOR5 clade of marine gammaproteobacteria: description of Luminiphilus syltensis gen. nov., sp. nov., reclassification of Haliea rubra as Pseudohaliea rubra gen. nov., comb. nov., and emendation of Chromatocurvus halotolerans.</title>
        <authorList>
            <person name="Spring S."/>
            <person name="Riedel T."/>
            <person name="Sproer C."/>
            <person name="Yan S."/>
            <person name="Harder J."/>
            <person name="Fuchs B.M."/>
        </authorList>
    </citation>
    <scope>NUCLEOTIDE SEQUENCE [LARGE SCALE GENOMIC DNA]</scope>
    <source>
        <strain evidence="3">NOR51-B</strain>
    </source>
</reference>
<proteinExistence type="predicted"/>
<evidence type="ECO:0000256" key="1">
    <source>
        <dbReference type="SAM" id="Phobius"/>
    </source>
</evidence>
<dbReference type="EMBL" id="DS999411">
    <property type="protein sequence ID" value="EED35032.1"/>
    <property type="molecule type" value="Genomic_DNA"/>
</dbReference>
<dbReference type="STRING" id="565045.NOR51B_973"/>